<protein>
    <submittedName>
        <fullName evidence="4">PLDc_3 domain-containing protein</fullName>
    </submittedName>
</protein>
<evidence type="ECO:0000313" key="4">
    <source>
        <dbReference type="WBParaSite" id="Hba_17362"/>
    </source>
</evidence>
<dbReference type="WBParaSite" id="Hba_17362">
    <property type="protein sequence ID" value="Hba_17362"/>
    <property type="gene ID" value="Hba_17362"/>
</dbReference>
<feature type="transmembrane region" description="Helical" evidence="1">
    <location>
        <begin position="6"/>
        <end position="27"/>
    </location>
</feature>
<evidence type="ECO:0000313" key="3">
    <source>
        <dbReference type="Proteomes" id="UP000095283"/>
    </source>
</evidence>
<dbReference type="PANTHER" id="PTHR10185">
    <property type="entry name" value="PHOSPHOLIPASE D - RELATED"/>
    <property type="match status" value="1"/>
</dbReference>
<keyword evidence="1" id="KW-0812">Transmembrane</keyword>
<dbReference type="InterPro" id="IPR032803">
    <property type="entry name" value="PLDc_3"/>
</dbReference>
<dbReference type="Proteomes" id="UP000095283">
    <property type="component" value="Unplaced"/>
</dbReference>
<proteinExistence type="predicted"/>
<organism evidence="3 4">
    <name type="scientific">Heterorhabditis bacteriophora</name>
    <name type="common">Entomopathogenic nematode worm</name>
    <dbReference type="NCBI Taxonomy" id="37862"/>
    <lineage>
        <taxon>Eukaryota</taxon>
        <taxon>Metazoa</taxon>
        <taxon>Ecdysozoa</taxon>
        <taxon>Nematoda</taxon>
        <taxon>Chromadorea</taxon>
        <taxon>Rhabditida</taxon>
        <taxon>Rhabditina</taxon>
        <taxon>Rhabditomorpha</taxon>
        <taxon>Strongyloidea</taxon>
        <taxon>Heterorhabditidae</taxon>
        <taxon>Heterorhabditis</taxon>
    </lineage>
</organism>
<name>A0A1I7XIP1_HETBA</name>
<evidence type="ECO:0000259" key="2">
    <source>
        <dbReference type="Pfam" id="PF13918"/>
    </source>
</evidence>
<keyword evidence="3" id="KW-1185">Reference proteome</keyword>
<dbReference type="InterPro" id="IPR050874">
    <property type="entry name" value="Diverse_PLD-related"/>
</dbReference>
<feature type="domain" description="PLD-like" evidence="2">
    <location>
        <begin position="190"/>
        <end position="259"/>
    </location>
</feature>
<dbReference type="PANTHER" id="PTHR10185:SF12">
    <property type="entry name" value="PLD PHOSPHODIESTERASE DOMAIN-CONTAINING PROTEIN"/>
    <property type="match status" value="1"/>
</dbReference>
<evidence type="ECO:0000256" key="1">
    <source>
        <dbReference type="SAM" id="Phobius"/>
    </source>
</evidence>
<reference evidence="4" key="1">
    <citation type="submission" date="2016-11" db="UniProtKB">
        <authorList>
            <consortium name="WormBaseParasite"/>
        </authorList>
    </citation>
    <scope>IDENTIFICATION</scope>
</reference>
<keyword evidence="1" id="KW-0472">Membrane</keyword>
<dbReference type="SUPFAM" id="SSF56024">
    <property type="entry name" value="Phospholipase D/nuclease"/>
    <property type="match status" value="2"/>
</dbReference>
<dbReference type="AlphaFoldDB" id="A0A1I7XIP1"/>
<dbReference type="Pfam" id="PF13918">
    <property type="entry name" value="PLDc_3"/>
    <property type="match status" value="1"/>
</dbReference>
<sequence length="333" mass="38250">MVAVSILGYVVTAAITIILTSGIWLAIGVSERKNYYTTNIYEENLKNTSISLGNCEELPNTKKCENTCEFVICESIPMGLSFDTKYPIFNKTTNCWMRLMSESRSDIILGSYYWNLLAADTDHNYIKDNTNTSGDGQQIYEALLKTAQRGVNIKIAQNYQKGGYVETSNLAALSNGNIQIRSLDFSKCLEFLDLAVMDYAPHTLYMKDNNFWYGVLDEAIRRAAFDRKVKVRFLCSRWAHTYPEFYSYLHSLQDLSSELPCLKKRTSNWTPDYWKFTAGIGLIIRSDDMTQSSFLVNQLQQIFNRDWESNYVKSILEFDNSGNLVNKTKEDLR</sequence>
<accession>A0A1I7XIP1</accession>
<keyword evidence="1" id="KW-1133">Transmembrane helix</keyword>